<dbReference type="RefSeq" id="WP_154481550.1">
    <property type="nucleotide sequence ID" value="NZ_VUNF01000018.1"/>
</dbReference>
<protein>
    <submittedName>
        <fullName evidence="2">Polysaccharide pyruvyl transferase family protein</fullName>
    </submittedName>
</protein>
<feature type="domain" description="Polysaccharide pyruvyl transferase" evidence="1">
    <location>
        <begin position="14"/>
        <end position="319"/>
    </location>
</feature>
<dbReference type="GO" id="GO:0016740">
    <property type="term" value="F:transferase activity"/>
    <property type="evidence" value="ECO:0007669"/>
    <property type="project" value="UniProtKB-KW"/>
</dbReference>
<evidence type="ECO:0000313" key="2">
    <source>
        <dbReference type="EMBL" id="MST78005.1"/>
    </source>
</evidence>
<evidence type="ECO:0000313" key="3">
    <source>
        <dbReference type="Proteomes" id="UP000450161"/>
    </source>
</evidence>
<name>A0A6I2TXB1_9BACT</name>
<dbReference type="Proteomes" id="UP000450161">
    <property type="component" value="Unassembled WGS sequence"/>
</dbReference>
<dbReference type="InterPro" id="IPR007345">
    <property type="entry name" value="Polysacch_pyruvyl_Trfase"/>
</dbReference>
<dbReference type="EMBL" id="VUNF01000018">
    <property type="protein sequence ID" value="MST78005.1"/>
    <property type="molecule type" value="Genomic_DNA"/>
</dbReference>
<dbReference type="AlphaFoldDB" id="A0A6I2TXB1"/>
<gene>
    <name evidence="2" type="ORF">FYJ72_10015</name>
</gene>
<organism evidence="2 3">
    <name type="scientific">Segatella copri</name>
    <dbReference type="NCBI Taxonomy" id="165179"/>
    <lineage>
        <taxon>Bacteria</taxon>
        <taxon>Pseudomonadati</taxon>
        <taxon>Bacteroidota</taxon>
        <taxon>Bacteroidia</taxon>
        <taxon>Bacteroidales</taxon>
        <taxon>Prevotellaceae</taxon>
        <taxon>Segatella</taxon>
    </lineage>
</organism>
<sequence>MKVALAINYDYHDYGGMLQAFATQRFLTKNGIDSDAINFDKLKGDINKRKWRYFLSNIFDFSIVKEKSKLIEKKLKQKSNEKLKSGMAERDAAFDEFCKSHFKVSRAFESWEDMAKASRSEYDAVVVGSDQLWLPSNIMADYYTLNWVPQDVKKIAYATSFGIGSIPAKYSKIYSHYLKRINYLSARETSGQDIIKKLAGRDVQLVNDPALLLDADGWNEVISNEPLIEEKYVFCYFMGNNPEQRDFVRRLSNEKGLKVVALLHLDQYIASDENYVDMAPWHVSPADFVNLVKNAECVCTDSFHGTVFSIIYSRPFFTFKRFNKKASLSTNTRITSLLTRLGLMDRLVLDMDSKQAFDIDWKKIQSGVSQFRKASSEYLLNAIRA</sequence>
<proteinExistence type="predicted"/>
<keyword evidence="2" id="KW-0808">Transferase</keyword>
<accession>A0A6I2TXB1</accession>
<dbReference type="Pfam" id="PF04230">
    <property type="entry name" value="PS_pyruv_trans"/>
    <property type="match status" value="1"/>
</dbReference>
<comment type="caution">
    <text evidence="2">The sequence shown here is derived from an EMBL/GenBank/DDBJ whole genome shotgun (WGS) entry which is preliminary data.</text>
</comment>
<evidence type="ECO:0000259" key="1">
    <source>
        <dbReference type="Pfam" id="PF04230"/>
    </source>
</evidence>
<reference evidence="2 3" key="1">
    <citation type="submission" date="2019-08" db="EMBL/GenBank/DDBJ databases">
        <title>In-depth cultivation of the pig gut microbiome towards novel bacterial diversity and tailored functional studies.</title>
        <authorList>
            <person name="Wylensek D."/>
            <person name="Hitch T.C.A."/>
            <person name="Clavel T."/>
        </authorList>
    </citation>
    <scope>NUCLEOTIDE SEQUENCE [LARGE SCALE GENOMIC DNA]</scope>
    <source>
        <strain evidence="2 3">LKV-178-WT-2C</strain>
    </source>
</reference>